<reference evidence="4 5" key="1">
    <citation type="submission" date="2016-10" db="EMBL/GenBank/DDBJ databases">
        <authorList>
            <person name="de Groot N.N."/>
        </authorList>
    </citation>
    <scope>NUCLEOTIDE SEQUENCE [LARGE SCALE GENOMIC DNA]</scope>
    <source>
        <strain evidence="4 5">DSM 13305</strain>
    </source>
</reference>
<dbReference type="Pfam" id="PF08668">
    <property type="entry name" value="HDOD"/>
    <property type="match status" value="1"/>
</dbReference>
<protein>
    <submittedName>
        <fullName evidence="4">HD-like signal output (HDOD) domain, no enzymatic activity</fullName>
    </submittedName>
</protein>
<feature type="domain" description="Response regulatory" evidence="2">
    <location>
        <begin position="6"/>
        <end position="121"/>
    </location>
</feature>
<evidence type="ECO:0000259" key="3">
    <source>
        <dbReference type="PROSITE" id="PS51833"/>
    </source>
</evidence>
<evidence type="ECO:0000256" key="1">
    <source>
        <dbReference type="PROSITE-ProRule" id="PRU00169"/>
    </source>
</evidence>
<dbReference type="PANTHER" id="PTHR33525:SF3">
    <property type="entry name" value="RIBONUCLEASE Y"/>
    <property type="match status" value="1"/>
</dbReference>
<dbReference type="Gene3D" id="1.10.3210.10">
    <property type="entry name" value="Hypothetical protein af1432"/>
    <property type="match status" value="1"/>
</dbReference>
<dbReference type="GO" id="GO:0000160">
    <property type="term" value="P:phosphorelay signal transduction system"/>
    <property type="evidence" value="ECO:0007669"/>
    <property type="project" value="InterPro"/>
</dbReference>
<dbReference type="SUPFAM" id="SSF52172">
    <property type="entry name" value="CheY-like"/>
    <property type="match status" value="1"/>
</dbReference>
<dbReference type="InterPro" id="IPR001789">
    <property type="entry name" value="Sig_transdc_resp-reg_receiver"/>
</dbReference>
<dbReference type="CDD" id="cd17569">
    <property type="entry name" value="REC_HupR-like"/>
    <property type="match status" value="1"/>
</dbReference>
<dbReference type="Gene3D" id="3.40.50.2300">
    <property type="match status" value="1"/>
</dbReference>
<dbReference type="PROSITE" id="PS50110">
    <property type="entry name" value="RESPONSE_REGULATORY"/>
    <property type="match status" value="1"/>
</dbReference>
<dbReference type="OrthoDB" id="9802066at2"/>
<dbReference type="Pfam" id="PF00072">
    <property type="entry name" value="Response_reg"/>
    <property type="match status" value="1"/>
</dbReference>
<feature type="modified residue" description="4-aspartylphosphate" evidence="1">
    <location>
        <position position="55"/>
    </location>
</feature>
<evidence type="ECO:0000313" key="5">
    <source>
        <dbReference type="Proteomes" id="UP000198847"/>
    </source>
</evidence>
<organism evidence="4 5">
    <name type="scientific">Propionispora vibrioides</name>
    <dbReference type="NCBI Taxonomy" id="112903"/>
    <lineage>
        <taxon>Bacteria</taxon>
        <taxon>Bacillati</taxon>
        <taxon>Bacillota</taxon>
        <taxon>Negativicutes</taxon>
        <taxon>Selenomonadales</taxon>
        <taxon>Sporomusaceae</taxon>
        <taxon>Propionispora</taxon>
    </lineage>
</organism>
<keyword evidence="1" id="KW-0597">Phosphoprotein</keyword>
<dbReference type="SUPFAM" id="SSF109604">
    <property type="entry name" value="HD-domain/PDEase-like"/>
    <property type="match status" value="1"/>
</dbReference>
<dbReference type="EMBL" id="FODY01000008">
    <property type="protein sequence ID" value="SEO99064.1"/>
    <property type="molecule type" value="Genomic_DNA"/>
</dbReference>
<dbReference type="InterPro" id="IPR052340">
    <property type="entry name" value="RNase_Y/CdgJ"/>
</dbReference>
<accession>A0A1H8U8A3</accession>
<dbReference type="SMART" id="SM00448">
    <property type="entry name" value="REC"/>
    <property type="match status" value="1"/>
</dbReference>
<feature type="domain" description="HDOD" evidence="3">
    <location>
        <begin position="142"/>
        <end position="336"/>
    </location>
</feature>
<dbReference type="InterPro" id="IPR011006">
    <property type="entry name" value="CheY-like_superfamily"/>
</dbReference>
<evidence type="ECO:0000259" key="2">
    <source>
        <dbReference type="PROSITE" id="PS50110"/>
    </source>
</evidence>
<proteinExistence type="predicted"/>
<dbReference type="InterPro" id="IPR013976">
    <property type="entry name" value="HDOD"/>
</dbReference>
<dbReference type="PROSITE" id="PS51833">
    <property type="entry name" value="HDOD"/>
    <property type="match status" value="1"/>
</dbReference>
<evidence type="ECO:0000313" key="4">
    <source>
        <dbReference type="EMBL" id="SEO99064.1"/>
    </source>
</evidence>
<sequence length="393" mass="44653">MTMEKKILFVDDEQPILNTFQRFFRGSGFTVFTAESGHRALEILAQEKIDIIISDMRMPQMSGHQLLRRVKELYPATIRLILSGHADEKEIIKALLDGSCKMYILKPWDGKSLQKTILQLLEIKEVLQARKLLTIINQIDSLHLRPQIFSRLMELIDANADMQQIAAVVEEEPALAAKVLHMANSAFYGMRTGSISQAIVYLGLTTVKNIVLLTCLCESVPDRGSGLFSREALWQHAIRMNRLVNRFHYRLTGKNIPPVAASVGLVINIGLTVLVKQMPAQYKQIAAVLREQPGAQLLALEREIIGVTHPEVGGYLLDWWGFPQPIIEGTLFHYDPFHHNVTDRTLVAIACLAHYCALQGKDNWEQLPVDERVLSFFNITREDCKRMTLEDWE</sequence>
<dbReference type="AlphaFoldDB" id="A0A1H8U8A3"/>
<name>A0A1H8U8A3_9FIRM</name>
<dbReference type="STRING" id="112903.SAMN04490178_10861"/>
<dbReference type="PANTHER" id="PTHR33525">
    <property type="match status" value="1"/>
</dbReference>
<keyword evidence="5" id="KW-1185">Reference proteome</keyword>
<gene>
    <name evidence="4" type="ORF">SAMN04490178_10861</name>
</gene>
<dbReference type="Proteomes" id="UP000198847">
    <property type="component" value="Unassembled WGS sequence"/>
</dbReference>